<dbReference type="HAMAP" id="MF_02089">
    <property type="entry name" value="QueH"/>
    <property type="match status" value="1"/>
</dbReference>
<evidence type="ECO:0000313" key="18">
    <source>
        <dbReference type="EMBL" id="HHS30472.1"/>
    </source>
</evidence>
<organism evidence="18">
    <name type="scientific">Desulfobacca acetoxidans</name>
    <dbReference type="NCBI Taxonomy" id="60893"/>
    <lineage>
        <taxon>Bacteria</taxon>
        <taxon>Pseudomonadati</taxon>
        <taxon>Thermodesulfobacteriota</taxon>
        <taxon>Desulfobaccia</taxon>
        <taxon>Desulfobaccales</taxon>
        <taxon>Desulfobaccaceae</taxon>
        <taxon>Desulfobacca</taxon>
    </lineage>
</organism>
<dbReference type="GO" id="GO:0052693">
    <property type="term" value="F:epoxyqueuosine reductase activity"/>
    <property type="evidence" value="ECO:0007669"/>
    <property type="project" value="UniProtKB-UniRule"/>
</dbReference>
<keyword evidence="10 17" id="KW-0560">Oxidoreductase</keyword>
<keyword evidence="14 17" id="KW-0676">Redox-active center</keyword>
<proteinExistence type="inferred from homology"/>
<dbReference type="EMBL" id="DTGR01000192">
    <property type="protein sequence ID" value="HHS30472.1"/>
    <property type="molecule type" value="Genomic_DNA"/>
</dbReference>
<evidence type="ECO:0000256" key="9">
    <source>
        <dbReference type="ARBA" id="ARBA00022785"/>
    </source>
</evidence>
<dbReference type="Pfam" id="PF02677">
    <property type="entry name" value="QueH"/>
    <property type="match status" value="1"/>
</dbReference>
<name>A0A7V6A555_9BACT</name>
<keyword evidence="6 17" id="KW-0004">4Fe-4S</keyword>
<reference evidence="18" key="1">
    <citation type="journal article" date="2020" name="mSystems">
        <title>Genome- and Community-Level Interaction Insights into Carbon Utilization and Element Cycling Functions of Hydrothermarchaeota in Hydrothermal Sediment.</title>
        <authorList>
            <person name="Zhou Z."/>
            <person name="Liu Y."/>
            <person name="Xu W."/>
            <person name="Pan J."/>
            <person name="Luo Z.H."/>
            <person name="Li M."/>
        </authorList>
    </citation>
    <scope>NUCLEOTIDE SEQUENCE [LARGE SCALE GENOMIC DNA]</scope>
    <source>
        <strain evidence="18">SpSt-767</strain>
    </source>
</reference>
<evidence type="ECO:0000256" key="14">
    <source>
        <dbReference type="ARBA" id="ARBA00023284"/>
    </source>
</evidence>
<evidence type="ECO:0000256" key="1">
    <source>
        <dbReference type="ARBA" id="ARBA00002268"/>
    </source>
</evidence>
<keyword evidence="8 17" id="KW-0479">Metal-binding</keyword>
<dbReference type="GO" id="GO:0046872">
    <property type="term" value="F:metal ion binding"/>
    <property type="evidence" value="ECO:0007669"/>
    <property type="project" value="UniProtKB-KW"/>
</dbReference>
<protein>
    <recommendedName>
        <fullName evidence="5 17">Epoxyqueuosine reductase QueH</fullName>
        <ecNumber evidence="4 17">1.17.99.6</ecNumber>
    </recommendedName>
    <alternativeName>
        <fullName evidence="15 17">Queuosine biosynthesis protein QueH</fullName>
    </alternativeName>
</protein>
<evidence type="ECO:0000256" key="2">
    <source>
        <dbReference type="ARBA" id="ARBA00004691"/>
    </source>
</evidence>
<evidence type="ECO:0000256" key="5">
    <source>
        <dbReference type="ARBA" id="ARBA00016895"/>
    </source>
</evidence>
<sequence length="183" mass="21342">MKILLHICCGPCAIYPVEVLGSAGHHVEGYFDNPNIHPHQEFLRRVAALEDYAAQVGLPVIWNKDYDIEEFFRLVAFREKERCRFCYRLRLVRAARAARDRGFEAFTTTLLYSRYQNHDLICDVARQAAAEAGVDFHYEDFRRGWAEGVAQSKAMGLYRQPYCGCLFSERERYLQPRKKARRG</sequence>
<dbReference type="PANTHER" id="PTHR36701">
    <property type="entry name" value="EPOXYQUEUOSINE REDUCTASE QUEH"/>
    <property type="match status" value="1"/>
</dbReference>
<keyword evidence="12 17" id="KW-0411">Iron-sulfur</keyword>
<keyword evidence="7 17" id="KW-0819">tRNA processing</keyword>
<keyword evidence="11 17" id="KW-0408">Iron</keyword>
<keyword evidence="13 17" id="KW-1015">Disulfide bond</keyword>
<dbReference type="PANTHER" id="PTHR36701:SF1">
    <property type="entry name" value="EPOXYQUEUOSINE REDUCTASE QUEH"/>
    <property type="match status" value="1"/>
</dbReference>
<feature type="binding site" evidence="17">
    <location>
        <position position="86"/>
    </location>
    <ligand>
        <name>[4Fe-4S] cluster</name>
        <dbReference type="ChEBI" id="CHEBI:49883"/>
    </ligand>
</feature>
<dbReference type="GO" id="GO:0051539">
    <property type="term" value="F:4 iron, 4 sulfur cluster binding"/>
    <property type="evidence" value="ECO:0007669"/>
    <property type="project" value="UniProtKB-UniRule"/>
</dbReference>
<evidence type="ECO:0000256" key="17">
    <source>
        <dbReference type="HAMAP-Rule" id="MF_02089"/>
    </source>
</evidence>
<comment type="caution">
    <text evidence="18">The sequence shown here is derived from an EMBL/GenBank/DDBJ whole genome shotgun (WGS) entry which is preliminary data.</text>
</comment>
<evidence type="ECO:0000256" key="13">
    <source>
        <dbReference type="ARBA" id="ARBA00023157"/>
    </source>
</evidence>
<comment type="similarity">
    <text evidence="3 17">Belongs to the QueH family.</text>
</comment>
<feature type="binding site" evidence="17">
    <location>
        <position position="83"/>
    </location>
    <ligand>
        <name>[4Fe-4S] cluster</name>
        <dbReference type="ChEBI" id="CHEBI:49883"/>
    </ligand>
</feature>
<evidence type="ECO:0000256" key="10">
    <source>
        <dbReference type="ARBA" id="ARBA00023002"/>
    </source>
</evidence>
<evidence type="ECO:0000256" key="7">
    <source>
        <dbReference type="ARBA" id="ARBA00022694"/>
    </source>
</evidence>
<dbReference type="InterPro" id="IPR003828">
    <property type="entry name" value="QueH"/>
</dbReference>
<comment type="pathway">
    <text evidence="2 17">tRNA modification; tRNA-queuosine biosynthesis.</text>
</comment>
<feature type="binding site" evidence="17">
    <location>
        <position position="9"/>
    </location>
    <ligand>
        <name>[4Fe-4S] cluster</name>
        <dbReference type="ChEBI" id="CHEBI:49883"/>
    </ligand>
</feature>
<feature type="binding site" evidence="17">
    <location>
        <position position="8"/>
    </location>
    <ligand>
        <name>[4Fe-4S] cluster</name>
        <dbReference type="ChEBI" id="CHEBI:49883"/>
    </ligand>
</feature>
<evidence type="ECO:0000256" key="16">
    <source>
        <dbReference type="ARBA" id="ARBA00047415"/>
    </source>
</evidence>
<evidence type="ECO:0000256" key="6">
    <source>
        <dbReference type="ARBA" id="ARBA00022485"/>
    </source>
</evidence>
<feature type="disulfide bond" description="Redox-active" evidence="17">
    <location>
        <begin position="163"/>
        <end position="165"/>
    </location>
</feature>
<evidence type="ECO:0000256" key="4">
    <source>
        <dbReference type="ARBA" id="ARBA00012622"/>
    </source>
</evidence>
<accession>A0A7V6A555</accession>
<comment type="catalytic activity">
    <reaction evidence="16 17">
        <text>epoxyqueuosine(34) in tRNA + AH2 = queuosine(34) in tRNA + A + H2O</text>
        <dbReference type="Rhea" id="RHEA:32159"/>
        <dbReference type="Rhea" id="RHEA-COMP:18571"/>
        <dbReference type="Rhea" id="RHEA-COMP:18582"/>
        <dbReference type="ChEBI" id="CHEBI:13193"/>
        <dbReference type="ChEBI" id="CHEBI:15377"/>
        <dbReference type="ChEBI" id="CHEBI:17499"/>
        <dbReference type="ChEBI" id="CHEBI:194431"/>
        <dbReference type="ChEBI" id="CHEBI:194443"/>
        <dbReference type="EC" id="1.17.99.6"/>
    </reaction>
</comment>
<comment type="function">
    <text evidence="1 17">Catalyzes the conversion of epoxyqueuosine (oQ) to queuosine (Q), which is a hypermodified base found in the wobble positions of tRNA(Asp), tRNA(Asn), tRNA(His) and tRNA(Tyr).</text>
</comment>
<evidence type="ECO:0000256" key="15">
    <source>
        <dbReference type="ARBA" id="ARBA00031446"/>
    </source>
</evidence>
<dbReference type="GO" id="GO:0008616">
    <property type="term" value="P:tRNA queuosine(34) biosynthetic process"/>
    <property type="evidence" value="ECO:0007669"/>
    <property type="project" value="UniProtKB-UniRule"/>
</dbReference>
<gene>
    <name evidence="17" type="primary">queH</name>
    <name evidence="18" type="ORF">ENV52_12320</name>
</gene>
<dbReference type="AlphaFoldDB" id="A0A7V6A555"/>
<evidence type="ECO:0000256" key="12">
    <source>
        <dbReference type="ARBA" id="ARBA00023014"/>
    </source>
</evidence>
<dbReference type="UniPathway" id="UPA00392"/>
<dbReference type="EC" id="1.17.99.6" evidence="4 17"/>
<keyword evidence="9 17" id="KW-0671">Queuosine biosynthesis</keyword>
<evidence type="ECO:0000256" key="11">
    <source>
        <dbReference type="ARBA" id="ARBA00023004"/>
    </source>
</evidence>
<evidence type="ECO:0000256" key="3">
    <source>
        <dbReference type="ARBA" id="ARBA00008207"/>
    </source>
</evidence>
<evidence type="ECO:0000256" key="8">
    <source>
        <dbReference type="ARBA" id="ARBA00022723"/>
    </source>
</evidence>